<dbReference type="GO" id="GO:0016787">
    <property type="term" value="F:hydrolase activity"/>
    <property type="evidence" value="ECO:0007669"/>
    <property type="project" value="UniProtKB-KW"/>
</dbReference>
<evidence type="ECO:0000313" key="2">
    <source>
        <dbReference type="EMBL" id="CUN56972.1"/>
    </source>
</evidence>
<evidence type="ECO:0000313" key="3">
    <source>
        <dbReference type="Proteomes" id="UP000095384"/>
    </source>
</evidence>
<accession>A0A173XY57</accession>
<gene>
    <name evidence="2" type="ORF">ERS852417_00565</name>
</gene>
<dbReference type="AlphaFoldDB" id="A0A173XY57"/>
<dbReference type="RefSeq" id="WP_155505184.1">
    <property type="nucleotide sequence ID" value="NZ_CYYW01000003.1"/>
</dbReference>
<proteinExistence type="predicted"/>
<evidence type="ECO:0000256" key="1">
    <source>
        <dbReference type="SAM" id="Phobius"/>
    </source>
</evidence>
<reference evidence="2 3" key="1">
    <citation type="submission" date="2015-09" db="EMBL/GenBank/DDBJ databases">
        <authorList>
            <consortium name="Pathogen Informatics"/>
        </authorList>
    </citation>
    <scope>NUCLEOTIDE SEQUENCE [LARGE SCALE GENOMIC DNA]</scope>
    <source>
        <strain evidence="2 3">2789STDY5608860</strain>
    </source>
</reference>
<protein>
    <submittedName>
        <fullName evidence="2">Predicted hydrolase (HAD superfamily)</fullName>
    </submittedName>
</protein>
<dbReference type="EMBL" id="CYYW01000003">
    <property type="protein sequence ID" value="CUN56972.1"/>
    <property type="molecule type" value="Genomic_DNA"/>
</dbReference>
<sequence>MEERIRERIDYYRQIINSRSIYRDAFQKQKENSLYNTAMIPVMIEFVIWVIGQTQQQGIKRLYFLSRDGYQMFLVAKDLCRKMNIDIEIRYLNVSRYSMRVPEYAMLGEKCLDRIFIGGIDVTFRRIMKRAALTDEEIHDVAKECEMDNELDRMLNYQEIMILKSKFADNRKLLAYIQRHSKIAYPNAIGYLRQEGLLDDIKYGLVDSGWVGTLQQTIRHLTQKDRIDGFYFGLYEIPKEEASDMYHGFYFNPKTGLDRKSYFSNCLFEAVFTSPEGMTIGYSKEADRYIPQMDMEQNPNKEIIQDNVRQLLNYLNQINIYDKQSDVRFVEKLLKPLMAHPTKTEVEEFGDLLFSDDVLEGNLKKVAAELSHEEIVNQRFIPKMLIMLGISKKEIHESAWIEGSIVRLGESVDRSLRSAEQYKKFVYIRKRIQMRMR</sequence>
<name>A0A173XY57_9FIRM</name>
<keyword evidence="1" id="KW-0812">Transmembrane</keyword>
<feature type="transmembrane region" description="Helical" evidence="1">
    <location>
        <begin position="33"/>
        <end position="52"/>
    </location>
</feature>
<keyword evidence="1" id="KW-0472">Membrane</keyword>
<organism evidence="2 3">
    <name type="scientific">Agathobacter rectalis</name>
    <dbReference type="NCBI Taxonomy" id="39491"/>
    <lineage>
        <taxon>Bacteria</taxon>
        <taxon>Bacillati</taxon>
        <taxon>Bacillota</taxon>
        <taxon>Clostridia</taxon>
        <taxon>Lachnospirales</taxon>
        <taxon>Lachnospiraceae</taxon>
        <taxon>Agathobacter</taxon>
    </lineage>
</organism>
<keyword evidence="2" id="KW-0378">Hydrolase</keyword>
<keyword evidence="1" id="KW-1133">Transmembrane helix</keyword>
<dbReference type="Proteomes" id="UP000095384">
    <property type="component" value="Unassembled WGS sequence"/>
</dbReference>